<keyword evidence="3" id="KW-1185">Reference proteome</keyword>
<comment type="caution">
    <text evidence="2">The sequence shown here is derived from an EMBL/GenBank/DDBJ whole genome shotgun (WGS) entry which is preliminary data.</text>
</comment>
<feature type="transmembrane region" description="Helical" evidence="1">
    <location>
        <begin position="222"/>
        <end position="241"/>
    </location>
</feature>
<sequence length="257" mass="29187">MNTISLRNDKIGSGVLLLSGWYWTEEQSIMKFAGFLFFSTLEYMSSVYFILILFRFKVMENLLKFVVFSIVLSFVSNSLLTESLQVVSSLIQPALMIFFVAFFLRVHVFNSMIMVITSYVTGFIIQSTIVAMALHIGAMEEVVPYTANAFIIQASSSFVMFMFALVTYLQKGGFSFIDNESRLKRTKFFSLENRSFIIFLTLSIMAVFAAGLLLNISKNPPYLLVSLILFIALMGLLYICLKRDGAENGRSDRSFNR</sequence>
<organism evidence="2 3">
    <name type="scientific">Cohnella luojiensis</name>
    <dbReference type="NCBI Taxonomy" id="652876"/>
    <lineage>
        <taxon>Bacteria</taxon>
        <taxon>Bacillati</taxon>
        <taxon>Bacillota</taxon>
        <taxon>Bacilli</taxon>
        <taxon>Bacillales</taxon>
        <taxon>Paenibacillaceae</taxon>
        <taxon>Cohnella</taxon>
    </lineage>
</organism>
<proteinExistence type="predicted"/>
<dbReference type="RefSeq" id="WP_135153761.1">
    <property type="nucleotide sequence ID" value="NZ_SOMN01000033.1"/>
</dbReference>
<keyword evidence="1" id="KW-1133">Transmembrane helix</keyword>
<reference evidence="2 3" key="1">
    <citation type="submission" date="2019-03" db="EMBL/GenBank/DDBJ databases">
        <title>Cohnella endophytica sp. nov., a novel endophytic bacterium isolated from bark of Sonneratia apetala.</title>
        <authorList>
            <person name="Tuo L."/>
        </authorList>
    </citation>
    <scope>NUCLEOTIDE SEQUENCE [LARGE SCALE GENOMIC DNA]</scope>
    <source>
        <strain evidence="2 3">CCTCC AB 208254</strain>
    </source>
</reference>
<keyword evidence="1" id="KW-0472">Membrane</keyword>
<feature type="transmembrane region" description="Helical" evidence="1">
    <location>
        <begin position="86"/>
        <end position="104"/>
    </location>
</feature>
<accession>A0A4Y8LQD8</accession>
<feature type="transmembrane region" description="Helical" evidence="1">
    <location>
        <begin position="61"/>
        <end position="80"/>
    </location>
</feature>
<feature type="transmembrane region" description="Helical" evidence="1">
    <location>
        <begin position="195"/>
        <end position="216"/>
    </location>
</feature>
<protein>
    <submittedName>
        <fullName evidence="2">Uncharacterized protein</fullName>
    </submittedName>
</protein>
<dbReference type="EMBL" id="SOMN01000033">
    <property type="protein sequence ID" value="TFE23524.1"/>
    <property type="molecule type" value="Genomic_DNA"/>
</dbReference>
<name>A0A4Y8LQD8_9BACL</name>
<evidence type="ECO:0000313" key="2">
    <source>
        <dbReference type="EMBL" id="TFE23524.1"/>
    </source>
</evidence>
<keyword evidence="1" id="KW-0812">Transmembrane</keyword>
<evidence type="ECO:0000256" key="1">
    <source>
        <dbReference type="SAM" id="Phobius"/>
    </source>
</evidence>
<feature type="transmembrane region" description="Helical" evidence="1">
    <location>
        <begin position="32"/>
        <end position="54"/>
    </location>
</feature>
<dbReference type="AlphaFoldDB" id="A0A4Y8LQD8"/>
<evidence type="ECO:0000313" key="3">
    <source>
        <dbReference type="Proteomes" id="UP000297900"/>
    </source>
</evidence>
<dbReference type="Proteomes" id="UP000297900">
    <property type="component" value="Unassembled WGS sequence"/>
</dbReference>
<dbReference type="OrthoDB" id="2679785at2"/>
<feature type="transmembrane region" description="Helical" evidence="1">
    <location>
        <begin position="150"/>
        <end position="174"/>
    </location>
</feature>
<feature type="transmembrane region" description="Helical" evidence="1">
    <location>
        <begin position="116"/>
        <end position="138"/>
    </location>
</feature>
<gene>
    <name evidence="2" type="ORF">E2980_18700</name>
</gene>